<keyword evidence="1" id="KW-1133">Transmembrane helix</keyword>
<dbReference type="AlphaFoldDB" id="A0AA36JF38"/>
<keyword evidence="2" id="KW-0732">Signal</keyword>
<keyword evidence="1" id="KW-0472">Membrane</keyword>
<comment type="caution">
    <text evidence="3">The sequence shown here is derived from an EMBL/GenBank/DDBJ whole genome shotgun (WGS) entry which is preliminary data.</text>
</comment>
<dbReference type="EMBL" id="CAUJNA010003544">
    <property type="protein sequence ID" value="CAJ1404472.1"/>
    <property type="molecule type" value="Genomic_DNA"/>
</dbReference>
<gene>
    <name evidence="3" type="ORF">EVOR1521_LOCUS26900</name>
</gene>
<keyword evidence="1" id="KW-0812">Transmembrane</keyword>
<sequence length="190" mass="21237">MLLVIAFGVLTAMTLPFLLMCSSGQGGGPVLKQMDPVLSTLATYSVGNLERMPAADATVHIMNEFVGSMALLGVLLLYRFVIIKRATYTTNARNLANLAVQVRGLPKDLGYHHLDYEELIREHFQTVAYERAVRMGTQHELDDQPVREVVMWRDYQSAVYGVVRQVELQAQQHAISTELQFLEQKAAEVG</sequence>
<proteinExistence type="predicted"/>
<feature type="signal peptide" evidence="2">
    <location>
        <begin position="1"/>
        <end position="24"/>
    </location>
</feature>
<evidence type="ECO:0000256" key="2">
    <source>
        <dbReference type="SAM" id="SignalP"/>
    </source>
</evidence>
<feature type="chain" id="PRO_5041366078" evidence="2">
    <location>
        <begin position="25"/>
        <end position="190"/>
    </location>
</feature>
<accession>A0AA36JF38</accession>
<evidence type="ECO:0000313" key="3">
    <source>
        <dbReference type="EMBL" id="CAJ1404472.1"/>
    </source>
</evidence>
<keyword evidence="4" id="KW-1185">Reference proteome</keyword>
<dbReference type="Proteomes" id="UP001178507">
    <property type="component" value="Unassembled WGS sequence"/>
</dbReference>
<organism evidence="3 4">
    <name type="scientific">Effrenium voratum</name>
    <dbReference type="NCBI Taxonomy" id="2562239"/>
    <lineage>
        <taxon>Eukaryota</taxon>
        <taxon>Sar</taxon>
        <taxon>Alveolata</taxon>
        <taxon>Dinophyceae</taxon>
        <taxon>Suessiales</taxon>
        <taxon>Symbiodiniaceae</taxon>
        <taxon>Effrenium</taxon>
    </lineage>
</organism>
<feature type="transmembrane region" description="Helical" evidence="1">
    <location>
        <begin position="65"/>
        <end position="83"/>
    </location>
</feature>
<reference evidence="3" key="1">
    <citation type="submission" date="2023-08" db="EMBL/GenBank/DDBJ databases">
        <authorList>
            <person name="Chen Y."/>
            <person name="Shah S."/>
            <person name="Dougan E. K."/>
            <person name="Thang M."/>
            <person name="Chan C."/>
        </authorList>
    </citation>
    <scope>NUCLEOTIDE SEQUENCE</scope>
</reference>
<protein>
    <submittedName>
        <fullName evidence="3">Uncharacterized protein</fullName>
    </submittedName>
</protein>
<evidence type="ECO:0000313" key="4">
    <source>
        <dbReference type="Proteomes" id="UP001178507"/>
    </source>
</evidence>
<evidence type="ECO:0000256" key="1">
    <source>
        <dbReference type="SAM" id="Phobius"/>
    </source>
</evidence>
<name>A0AA36JF38_9DINO</name>